<sequence length="85" mass="9411">MDFDRKGVGTGTVQGENKPAPEGVLVFPGLPVLSFFRVACHDLSVSKQVDTFVTCKFDPKTALAQFSWTEETKSQTSFLNKNYYG</sequence>
<dbReference type="Proteomes" id="UP000190166">
    <property type="component" value="Unassembled WGS sequence"/>
</dbReference>
<dbReference type="EMBL" id="FUZZ01000006">
    <property type="protein sequence ID" value="SKD10172.1"/>
    <property type="molecule type" value="Genomic_DNA"/>
</dbReference>
<keyword evidence="2" id="KW-1185">Reference proteome</keyword>
<gene>
    <name evidence="1" type="ORF">SAMN05660461_6076</name>
</gene>
<accession>A0A1T5PC02</accession>
<dbReference type="RefSeq" id="WP_079473336.1">
    <property type="nucleotide sequence ID" value="NZ_FUZZ01000006.1"/>
</dbReference>
<organism evidence="1 2">
    <name type="scientific">Chitinophaga ginsengisegetis</name>
    <dbReference type="NCBI Taxonomy" id="393003"/>
    <lineage>
        <taxon>Bacteria</taxon>
        <taxon>Pseudomonadati</taxon>
        <taxon>Bacteroidota</taxon>
        <taxon>Chitinophagia</taxon>
        <taxon>Chitinophagales</taxon>
        <taxon>Chitinophagaceae</taxon>
        <taxon>Chitinophaga</taxon>
    </lineage>
</organism>
<name>A0A1T5PC02_9BACT</name>
<evidence type="ECO:0000313" key="2">
    <source>
        <dbReference type="Proteomes" id="UP000190166"/>
    </source>
</evidence>
<dbReference type="AlphaFoldDB" id="A0A1T5PC02"/>
<reference evidence="1 2" key="1">
    <citation type="submission" date="2017-02" db="EMBL/GenBank/DDBJ databases">
        <authorList>
            <person name="Peterson S.W."/>
        </authorList>
    </citation>
    <scope>NUCLEOTIDE SEQUENCE [LARGE SCALE GENOMIC DNA]</scope>
    <source>
        <strain evidence="1 2">DSM 18108</strain>
    </source>
</reference>
<dbReference type="STRING" id="393003.SAMN05660461_6076"/>
<proteinExistence type="predicted"/>
<evidence type="ECO:0000313" key="1">
    <source>
        <dbReference type="EMBL" id="SKD10172.1"/>
    </source>
</evidence>
<protein>
    <submittedName>
        <fullName evidence="1">Uncharacterized protein</fullName>
    </submittedName>
</protein>